<evidence type="ECO:0000313" key="2">
    <source>
        <dbReference type="EMBL" id="AGR57160.1"/>
    </source>
</evidence>
<dbReference type="CDD" id="cd23311">
    <property type="entry name" value="beta-trefoil_FGF_Bnl-like"/>
    <property type="match status" value="1"/>
</dbReference>
<dbReference type="InterPro" id="IPR002209">
    <property type="entry name" value="Fibroblast_GF_fam"/>
</dbReference>
<keyword evidence="3" id="KW-1185">Reference proteome</keyword>
<comment type="similarity">
    <text evidence="1">Belongs to the heparin-binding growth factors family.</text>
</comment>
<dbReference type="GeneID" id="16479789"/>
<dbReference type="PROSITE" id="PS00247">
    <property type="entry name" value="HBGF_FGF"/>
    <property type="match status" value="1"/>
</dbReference>
<organism evidence="2 3">
    <name type="scientific">Choristoneura rosaceana nucleopolyhedrovirus</name>
    <dbReference type="NCBI Taxonomy" id="58094"/>
    <lineage>
        <taxon>Viruses</taxon>
        <taxon>Viruses incertae sedis</taxon>
        <taxon>Naldaviricetes</taxon>
        <taxon>Lefavirales</taxon>
        <taxon>Baculoviridae</taxon>
        <taxon>Alphabaculovirus</taxon>
        <taxon>Alphabaculovirus chorosaceanae</taxon>
    </lineage>
</organism>
<gene>
    <name evidence="2" type="primary">fgf</name>
</gene>
<dbReference type="Pfam" id="PF00167">
    <property type="entry name" value="FGF"/>
    <property type="match status" value="1"/>
</dbReference>
<dbReference type="Proteomes" id="UP000208100">
    <property type="component" value="Segment"/>
</dbReference>
<dbReference type="PANTHER" id="PTHR11486">
    <property type="entry name" value="FIBROBLAST GROWTH FACTOR"/>
    <property type="match status" value="1"/>
</dbReference>
<dbReference type="SMART" id="SM00442">
    <property type="entry name" value="FGF"/>
    <property type="match status" value="1"/>
</dbReference>
<dbReference type="Gene3D" id="2.80.10.50">
    <property type="match status" value="1"/>
</dbReference>
<name>S5N451_9ABAC</name>
<sequence length="198" mass="22976">MYCLYIRRALCCTILKRIMHRLALVVATVASLCTCRQLDHVTGTQHLVRVFIHNRYLAVRPDGTVGGTTHASMDTILQRVGYHKSRVLLQNAFSCMHVCLDRCGAMYASGALSMDCILNEVILDNNYDVMFKIYNRKKTYVALNNKGRPRRVQLPKRRPLRKMSTHTFIMRIPLNYTSVSKCPKQNKIIRHRKCRRHI</sequence>
<dbReference type="EMBL" id="KC961304">
    <property type="protein sequence ID" value="AGR57160.1"/>
    <property type="molecule type" value="Genomic_DNA"/>
</dbReference>
<evidence type="ECO:0000256" key="1">
    <source>
        <dbReference type="ARBA" id="ARBA00007936"/>
    </source>
</evidence>
<reference evidence="2 3" key="1">
    <citation type="journal article" date="2013" name="PLoS ONE">
        <title>Comparative Genome Sequence Analysis of Choristoneura occidentalis Freeman and C. rosaceana Harris (Lepidoptera: Tortricidae) Alphabaculoviruses.</title>
        <authorList>
            <person name="Thumbi D.K."/>
            <person name="Beliveau C."/>
            <person name="Cusson M."/>
            <person name="Lapointe R."/>
            <person name="Lucarotti C.J."/>
        </authorList>
    </citation>
    <scope>NUCLEOTIDE SEQUENCE [LARGE SCALE GENOMIC DNA]</scope>
    <source>
        <strain evidence="2">NB_1</strain>
    </source>
</reference>
<evidence type="ECO:0000313" key="3">
    <source>
        <dbReference type="Proteomes" id="UP000208100"/>
    </source>
</evidence>
<dbReference type="InterPro" id="IPR008996">
    <property type="entry name" value="IL1/FGF"/>
</dbReference>
<dbReference type="GO" id="GO:0008083">
    <property type="term" value="F:growth factor activity"/>
    <property type="evidence" value="ECO:0007669"/>
    <property type="project" value="InterPro"/>
</dbReference>
<dbReference type="KEGG" id="vg:16479789"/>
<accession>S5N451</accession>
<protein>
    <submittedName>
        <fullName evidence="2">Fibroblast growth factor</fullName>
    </submittedName>
</protein>
<dbReference type="SUPFAM" id="SSF50353">
    <property type="entry name" value="Cytokine"/>
    <property type="match status" value="1"/>
</dbReference>
<dbReference type="RefSeq" id="YP_008378476.1">
    <property type="nucleotide sequence ID" value="NC_021924.1"/>
</dbReference>
<dbReference type="OrthoDB" id="14030at10239"/>
<proteinExistence type="inferred from homology"/>